<accession>A0A381NXI7</accession>
<sequence>MLVRLAIFRRIEIYHTPDVAYVYSTRSDVGCNQDPRTTATELLH</sequence>
<protein>
    <submittedName>
        <fullName evidence="1">Uncharacterized protein</fullName>
    </submittedName>
</protein>
<dbReference type="AlphaFoldDB" id="A0A381NXI7"/>
<evidence type="ECO:0000313" key="1">
    <source>
        <dbReference type="EMBL" id="SUZ59336.1"/>
    </source>
</evidence>
<organism evidence="1">
    <name type="scientific">marine metagenome</name>
    <dbReference type="NCBI Taxonomy" id="408172"/>
    <lineage>
        <taxon>unclassified sequences</taxon>
        <taxon>metagenomes</taxon>
        <taxon>ecological metagenomes</taxon>
    </lineage>
</organism>
<dbReference type="EMBL" id="UINC01000672">
    <property type="protein sequence ID" value="SUZ59336.1"/>
    <property type="molecule type" value="Genomic_DNA"/>
</dbReference>
<reference evidence="1" key="1">
    <citation type="submission" date="2018-05" db="EMBL/GenBank/DDBJ databases">
        <authorList>
            <person name="Lanie J.A."/>
            <person name="Ng W.-L."/>
            <person name="Kazmierczak K.M."/>
            <person name="Andrzejewski T.M."/>
            <person name="Davidsen T.M."/>
            <person name="Wayne K.J."/>
            <person name="Tettelin H."/>
            <person name="Glass J.I."/>
            <person name="Rusch D."/>
            <person name="Podicherti R."/>
            <person name="Tsui H.-C.T."/>
            <person name="Winkler M.E."/>
        </authorList>
    </citation>
    <scope>NUCLEOTIDE SEQUENCE</scope>
</reference>
<name>A0A381NXI7_9ZZZZ</name>
<gene>
    <name evidence="1" type="ORF">METZ01_LOCUS12190</name>
</gene>
<proteinExistence type="predicted"/>